<evidence type="ECO:0000313" key="1">
    <source>
        <dbReference type="EMBL" id="TMS59310.1"/>
    </source>
</evidence>
<reference evidence="1" key="1">
    <citation type="submission" date="2019-05" db="EMBL/GenBank/DDBJ databases">
        <title>Revised genome assembly of Burkholderiaceae (previously Ralstonia) sp. PBA.</title>
        <authorList>
            <person name="Gan H.M."/>
        </authorList>
    </citation>
    <scope>NUCLEOTIDE SEQUENCE</scope>
    <source>
        <strain evidence="1">PBA</strain>
    </source>
</reference>
<keyword evidence="2" id="KW-1185">Reference proteome</keyword>
<gene>
    <name evidence="1" type="ORF">MW7_003790</name>
</gene>
<protein>
    <submittedName>
        <fullName evidence="1">Pilus assembly protein PilP</fullName>
    </submittedName>
</protein>
<name>A0ACD3SSN7_9BURK</name>
<accession>A0ACD3SSN7</accession>
<comment type="caution">
    <text evidence="1">The sequence shown here is derived from an EMBL/GenBank/DDBJ whole genome shotgun (WGS) entry which is preliminary data.</text>
</comment>
<dbReference type="EMBL" id="AKCV02000011">
    <property type="protein sequence ID" value="TMS59310.1"/>
    <property type="molecule type" value="Genomic_DNA"/>
</dbReference>
<sequence>MRARTLTALCALCLLAACGSREDELRAWMQQTRTAPAPRPAPLPEAKPYEAIEYKAQASVEPFSQRKIGELNRSFSESPDGMRQREPLEDYPLENFQLQGVMRKGGQAHAIVVVDGKAHQVRVGQHIGQNYGRIVRITENEVALRELVQEGAGEWKERMSTLKMQESR</sequence>
<dbReference type="Proteomes" id="UP000004277">
    <property type="component" value="Unassembled WGS sequence"/>
</dbReference>
<proteinExistence type="predicted"/>
<organism evidence="1 2">
    <name type="scientific">Imbroritus primus</name>
    <dbReference type="NCBI Taxonomy" id="3058603"/>
    <lineage>
        <taxon>Bacteria</taxon>
        <taxon>Pseudomonadati</taxon>
        <taxon>Pseudomonadota</taxon>
        <taxon>Betaproteobacteria</taxon>
        <taxon>Burkholderiales</taxon>
        <taxon>Burkholderiaceae</taxon>
        <taxon>Imbroritus</taxon>
    </lineage>
</organism>
<evidence type="ECO:0000313" key="2">
    <source>
        <dbReference type="Proteomes" id="UP000004277"/>
    </source>
</evidence>